<reference evidence="4 5" key="1">
    <citation type="submission" date="2016-10" db="EMBL/GenBank/DDBJ databases">
        <authorList>
            <person name="de Groot N.N."/>
        </authorList>
    </citation>
    <scope>NUCLEOTIDE SEQUENCE [LARGE SCALE GENOMIC DNA]</scope>
    <source>
        <strain evidence="4 5">DSM 21771</strain>
    </source>
</reference>
<keyword evidence="5" id="KW-1185">Reference proteome</keyword>
<evidence type="ECO:0000313" key="5">
    <source>
        <dbReference type="Proteomes" id="UP000198853"/>
    </source>
</evidence>
<dbReference type="InterPro" id="IPR000182">
    <property type="entry name" value="GNAT_dom"/>
</dbReference>
<protein>
    <submittedName>
        <fullName evidence="4">Predicted N-acetyltransferase YhbS</fullName>
    </submittedName>
</protein>
<proteinExistence type="predicted"/>
<evidence type="ECO:0000259" key="3">
    <source>
        <dbReference type="PROSITE" id="PS51186"/>
    </source>
</evidence>
<sequence length="144" mass="16131">MSVEVRKATVNDAAECAELMQHLGYPTTAQKMETRLREITSHPDYHTLIAVHDGKTVGMIGLIKSFFYERDGIYVRIVVNVVDNNYQNLGIGKSLMQAAEHWAKTIGADVMALNSGDRSERSNAHMFYKKYGFAEKSVGFVKSL</sequence>
<dbReference type="GO" id="GO:0016747">
    <property type="term" value="F:acyltransferase activity, transferring groups other than amino-acyl groups"/>
    <property type="evidence" value="ECO:0007669"/>
    <property type="project" value="InterPro"/>
</dbReference>
<feature type="domain" description="N-acetyltransferase" evidence="3">
    <location>
        <begin position="3"/>
        <end position="144"/>
    </location>
</feature>
<name>A0A1G8KWA9_9BACI</name>
<dbReference type="Proteomes" id="UP000198853">
    <property type="component" value="Unassembled WGS sequence"/>
</dbReference>
<dbReference type="PANTHER" id="PTHR43877">
    <property type="entry name" value="AMINOALKYLPHOSPHONATE N-ACETYLTRANSFERASE-RELATED-RELATED"/>
    <property type="match status" value="1"/>
</dbReference>
<keyword evidence="1 4" id="KW-0808">Transferase</keyword>
<evidence type="ECO:0000256" key="2">
    <source>
        <dbReference type="ARBA" id="ARBA00023315"/>
    </source>
</evidence>
<keyword evidence="2" id="KW-0012">Acyltransferase</keyword>
<dbReference type="PANTHER" id="PTHR43877:SF2">
    <property type="entry name" value="AMINOALKYLPHOSPHONATE N-ACETYLTRANSFERASE-RELATED"/>
    <property type="match status" value="1"/>
</dbReference>
<dbReference type="AlphaFoldDB" id="A0A1G8KWA9"/>
<dbReference type="EMBL" id="FNEN01000002">
    <property type="protein sequence ID" value="SDI47691.1"/>
    <property type="molecule type" value="Genomic_DNA"/>
</dbReference>
<dbReference type="SUPFAM" id="SSF55729">
    <property type="entry name" value="Acyl-CoA N-acyltransferases (Nat)"/>
    <property type="match status" value="1"/>
</dbReference>
<organism evidence="4 5">
    <name type="scientific">Natribacillus halophilus</name>
    <dbReference type="NCBI Taxonomy" id="549003"/>
    <lineage>
        <taxon>Bacteria</taxon>
        <taxon>Bacillati</taxon>
        <taxon>Bacillota</taxon>
        <taxon>Bacilli</taxon>
        <taxon>Bacillales</taxon>
        <taxon>Bacillaceae</taxon>
        <taxon>Natribacillus</taxon>
    </lineage>
</organism>
<gene>
    <name evidence="4" type="ORF">SAMN04488123_102345</name>
</gene>
<dbReference type="Gene3D" id="3.40.630.30">
    <property type="match status" value="1"/>
</dbReference>
<dbReference type="CDD" id="cd04301">
    <property type="entry name" value="NAT_SF"/>
    <property type="match status" value="1"/>
</dbReference>
<accession>A0A1G8KWA9</accession>
<evidence type="ECO:0000256" key="1">
    <source>
        <dbReference type="ARBA" id="ARBA00022679"/>
    </source>
</evidence>
<dbReference type="PROSITE" id="PS51186">
    <property type="entry name" value="GNAT"/>
    <property type="match status" value="1"/>
</dbReference>
<dbReference type="InterPro" id="IPR016181">
    <property type="entry name" value="Acyl_CoA_acyltransferase"/>
</dbReference>
<dbReference type="InterPro" id="IPR050832">
    <property type="entry name" value="Bact_Acetyltransf"/>
</dbReference>
<evidence type="ECO:0000313" key="4">
    <source>
        <dbReference type="EMBL" id="SDI47691.1"/>
    </source>
</evidence>
<dbReference type="Pfam" id="PF00583">
    <property type="entry name" value="Acetyltransf_1"/>
    <property type="match status" value="1"/>
</dbReference>